<dbReference type="AlphaFoldDB" id="A0A812U3J6"/>
<dbReference type="GO" id="GO:0044528">
    <property type="term" value="P:regulation of mitochondrial mRNA stability"/>
    <property type="evidence" value="ECO:0007669"/>
    <property type="project" value="TreeGrafter"/>
</dbReference>
<evidence type="ECO:0000313" key="3">
    <source>
        <dbReference type="Proteomes" id="UP000604046"/>
    </source>
</evidence>
<comment type="caution">
    <text evidence="2">The sequence shown here is derived from an EMBL/GenBank/DDBJ whole genome shotgun (WGS) entry which is preliminary data.</text>
</comment>
<accession>A0A812U3J6</accession>
<dbReference type="PANTHER" id="PTHR21228">
    <property type="entry name" value="FAST LEU-RICH DOMAIN-CONTAINING"/>
    <property type="match status" value="1"/>
</dbReference>
<dbReference type="EMBL" id="CAJNDS010002629">
    <property type="protein sequence ID" value="CAE7549871.1"/>
    <property type="molecule type" value="Genomic_DNA"/>
</dbReference>
<name>A0A812U3J6_9DINO</name>
<reference evidence="2" key="1">
    <citation type="submission" date="2021-02" db="EMBL/GenBank/DDBJ databases">
        <authorList>
            <person name="Dougan E. K."/>
            <person name="Rhodes N."/>
            <person name="Thang M."/>
            <person name="Chan C."/>
        </authorList>
    </citation>
    <scope>NUCLEOTIDE SEQUENCE</scope>
</reference>
<dbReference type="InterPro" id="IPR050870">
    <property type="entry name" value="FAST_kinase"/>
</dbReference>
<keyword evidence="3" id="KW-1185">Reference proteome</keyword>
<dbReference type="GO" id="GO:0003723">
    <property type="term" value="F:RNA binding"/>
    <property type="evidence" value="ECO:0007669"/>
    <property type="project" value="TreeGrafter"/>
</dbReference>
<dbReference type="Proteomes" id="UP000604046">
    <property type="component" value="Unassembled WGS sequence"/>
</dbReference>
<gene>
    <name evidence="2" type="primary">ANKRD50</name>
    <name evidence="2" type="ORF">SNAT2548_LOCUS30879</name>
</gene>
<dbReference type="GO" id="GO:0005759">
    <property type="term" value="C:mitochondrial matrix"/>
    <property type="evidence" value="ECO:0007669"/>
    <property type="project" value="TreeGrafter"/>
</dbReference>
<dbReference type="OrthoDB" id="438202at2759"/>
<dbReference type="PANTHER" id="PTHR21228:SF40">
    <property type="entry name" value="LD45607P"/>
    <property type="match status" value="1"/>
</dbReference>
<dbReference type="GO" id="GO:0035770">
    <property type="term" value="C:ribonucleoprotein granule"/>
    <property type="evidence" value="ECO:0007669"/>
    <property type="project" value="TreeGrafter"/>
</dbReference>
<evidence type="ECO:0000256" key="1">
    <source>
        <dbReference type="SAM" id="MobiDB-lite"/>
    </source>
</evidence>
<dbReference type="GO" id="GO:0000963">
    <property type="term" value="P:mitochondrial RNA processing"/>
    <property type="evidence" value="ECO:0007669"/>
    <property type="project" value="TreeGrafter"/>
</dbReference>
<proteinExistence type="predicted"/>
<sequence length="1130" mass="124348">MAVKELQGVLGSAWQRSLRRLPESGLLRAAVLLARADRPPEGSGCDVSVWPEARRQRMEAVLQQILEGAPDREELSTRDWASMLWSTARCRAKAPAALLEAASRRVASSEASGDVQSSDVARCFWAAASLRWREPAFLEGAERLGRSKLDRCTEQDLSNIAWASATLGFNPSHWLAHVVSAFAELPREGSCSPQAIANILWGMAKAHEGGFGDEAFQDLAMRLEPAIAGSLPAALPQHVANTLWALAKLDVTLDPEGALLASLSTRMCDLLEEAEIQHLATSAWGLARLHGTQQASGRSRDFLCRLADYLRRRVRPVDRSWHSRWDGIFLSHVSIICWSYARVLPSDKVTRQLLKSASKQLESFTSECAIKAQEHANLLWAYAQAAEHAWAGMQKPRVMLGALVQLLCDPKLKLQGESAISFAASASALSRIRQMIGPAHQRALQLWLERSSGRLSRRANFELDKVEVISLLRALVACSKLQNRMMSCCLQVLQKDCGDLTPSHMLAVLTALQTLRPRRLNEEQLWFLRLVHSRLADFPLPLLTLALWRLHGIQGDLADGTEVRQTIQSGTSRFRDVKLRWPGHAPWRGVEAKKPPGQELEKEVDLSMEEWLWLANSALPCPLLKETGEQMPWTSELLQPFSVWVATLVDELATEADLLVGTMAALGTFLEPEEEQDATPEDVSRRNLMQETVLQRYRAVLRRDGLEWTGPAWAVPAAQRLGLAYCPVAGAPPELKAFLTEENPNAAAWLQAKIRLASGQTDGSGEVILQYAAEDGDPQLPLMTKTDVESPVDVSSDEEELGTPEGSAAGVAPALVPGQLVAGRDAAGLRPEFQVLSRLAAELAKTAATPDDVSGKVFLYTTRAPCLSCLGAMRQLRTAWPGLAVEVSFGRASEPWSANRSLVPLAEGDTGHANSAASPSGHPSCELEVAIRRFLESSPVGTAGAAPVALVGTDPRVRELWKQVCATGVRPSGKGTPRKKREWQDKLKYFISHRSKSFCLEEGENSQAWVRLRLLDEGASSRDEDFSKLRTAIQRTMAELLRSGKASRDHRGGEGYVLVEDVACTPRVYQLWHRCRSDSSDRLAFYLRHAEAFEVWTPGLSSAESSDQEVANLRSAVRIRLDCAAKRERG</sequence>
<feature type="region of interest" description="Disordered" evidence="1">
    <location>
        <begin position="787"/>
        <end position="809"/>
    </location>
</feature>
<evidence type="ECO:0000313" key="2">
    <source>
        <dbReference type="EMBL" id="CAE7549871.1"/>
    </source>
</evidence>
<organism evidence="2 3">
    <name type="scientific">Symbiodinium natans</name>
    <dbReference type="NCBI Taxonomy" id="878477"/>
    <lineage>
        <taxon>Eukaryota</taxon>
        <taxon>Sar</taxon>
        <taxon>Alveolata</taxon>
        <taxon>Dinophyceae</taxon>
        <taxon>Suessiales</taxon>
        <taxon>Symbiodiniaceae</taxon>
        <taxon>Symbiodinium</taxon>
    </lineage>
</organism>
<protein>
    <submittedName>
        <fullName evidence="2">ANKRD50 protein</fullName>
    </submittedName>
</protein>